<dbReference type="SUPFAM" id="SSF57196">
    <property type="entry name" value="EGF/Laminin"/>
    <property type="match status" value="4"/>
</dbReference>
<keyword evidence="4" id="KW-0677">Repeat</keyword>
<dbReference type="PROSITE" id="PS01187">
    <property type="entry name" value="EGF_CA"/>
    <property type="match status" value="2"/>
</dbReference>
<dbReference type="PROSITE" id="PS00615">
    <property type="entry name" value="C_TYPE_LECTIN_1"/>
    <property type="match status" value="2"/>
</dbReference>
<proteinExistence type="predicted"/>
<keyword evidence="11" id="KW-1185">Reference proteome</keyword>
<dbReference type="GO" id="GO:0048646">
    <property type="term" value="P:anatomical structure formation involved in morphogenesis"/>
    <property type="evidence" value="ECO:0007669"/>
    <property type="project" value="UniProtKB-ARBA"/>
</dbReference>
<dbReference type="Proteomes" id="UP000887568">
    <property type="component" value="Unplaced"/>
</dbReference>
<dbReference type="InterPro" id="IPR001304">
    <property type="entry name" value="C-type_lectin-like"/>
</dbReference>
<evidence type="ECO:0000313" key="11">
    <source>
        <dbReference type="Proteomes" id="UP000887568"/>
    </source>
</evidence>
<dbReference type="Pfam" id="PF00008">
    <property type="entry name" value="EGF"/>
    <property type="match status" value="4"/>
</dbReference>
<feature type="domain" description="EGF-like" evidence="8">
    <location>
        <begin position="363"/>
        <end position="400"/>
    </location>
</feature>
<dbReference type="InterPro" id="IPR001881">
    <property type="entry name" value="EGF-like_Ca-bd_dom"/>
</dbReference>
<dbReference type="FunFam" id="2.10.25.10:FF:000122">
    <property type="entry name" value="Protein crumbs homolog 2"/>
    <property type="match status" value="1"/>
</dbReference>
<evidence type="ECO:0000256" key="5">
    <source>
        <dbReference type="ARBA" id="ARBA00023157"/>
    </source>
</evidence>
<dbReference type="SMART" id="SM00181">
    <property type="entry name" value="EGF"/>
    <property type="match status" value="4"/>
</dbReference>
<feature type="domain" description="EGF-like" evidence="8">
    <location>
        <begin position="402"/>
        <end position="438"/>
    </location>
</feature>
<dbReference type="GO" id="GO:0016358">
    <property type="term" value="P:dendrite development"/>
    <property type="evidence" value="ECO:0007669"/>
    <property type="project" value="UniProtKB-ARBA"/>
</dbReference>
<dbReference type="GO" id="GO:0005509">
    <property type="term" value="F:calcium ion binding"/>
    <property type="evidence" value="ECO:0007669"/>
    <property type="project" value="InterPro"/>
</dbReference>
<protein>
    <submittedName>
        <fullName evidence="10">Uncharacterized protein</fullName>
    </submittedName>
</protein>
<organism evidence="10 11">
    <name type="scientific">Patiria miniata</name>
    <name type="common">Bat star</name>
    <name type="synonym">Asterina miniata</name>
    <dbReference type="NCBI Taxonomy" id="46514"/>
    <lineage>
        <taxon>Eukaryota</taxon>
        <taxon>Metazoa</taxon>
        <taxon>Echinodermata</taxon>
        <taxon>Eleutherozoa</taxon>
        <taxon>Asterozoa</taxon>
        <taxon>Asteroidea</taxon>
        <taxon>Valvatacea</taxon>
        <taxon>Valvatida</taxon>
        <taxon>Asterinidae</taxon>
        <taxon>Patiria</taxon>
    </lineage>
</organism>
<feature type="domain" description="C-type lectin" evidence="9">
    <location>
        <begin position="198"/>
        <end position="320"/>
    </location>
</feature>
<dbReference type="GO" id="GO:0043005">
    <property type="term" value="C:neuron projection"/>
    <property type="evidence" value="ECO:0007669"/>
    <property type="project" value="UniProtKB-ARBA"/>
</dbReference>
<dbReference type="EnsemblMetazoa" id="XM_038209085.1">
    <property type="protein sequence ID" value="XP_038065013.1"/>
    <property type="gene ID" value="LOC119735387"/>
</dbReference>
<feature type="disulfide bond" evidence="7">
    <location>
        <begin position="428"/>
        <end position="437"/>
    </location>
</feature>
<sequence>MNSISGIIVGASAEDILAGACDQGWLRLDGNCYFYSTDMETFMAARLKCKAKGGDLASVHSSQEQMFLYNNRRVGHTYWLGYSDFDTEGDYVWTDGTKSDYTNWGPGLPDNYGYEDCAYMDPDFYGPGGNWNDVWCFRNYRYICKKRITPSSCDDKPCLNGGVCQSDGTGGYQCNCKAGYTGKNCQEDHHCKSGWNNYGDFCYRFSDEYEYFGDRQTWEGALGRCQSDGASLVSIHSKEESNFIFDHMGYSRGRFWIGLTDKEVEGVFKWSDGTQLDFINWSPRIPDNAGNEDCAHIDPTFFGSQWSDVWCGQIYGYVCKKTAENVDDCASQPCQNGATCNDLYKDYSCVCPDGFEGNDCEININECEQLKPCQNGGACTDLINDYRCDCVAGYEGKECQINIDECDPQPCQNGGACTDLINDYRCDCVAGYEGKECQINIDECALTTCVRNLVCVDGVNSYCCVAKS</sequence>
<dbReference type="FunFam" id="2.10.25.10:FF:000123">
    <property type="entry name" value="Crumbs homolog 1 (Drosophila)"/>
    <property type="match status" value="1"/>
</dbReference>
<evidence type="ECO:0000256" key="7">
    <source>
        <dbReference type="PROSITE-ProRule" id="PRU00076"/>
    </source>
</evidence>
<dbReference type="AlphaFoldDB" id="A0A914AN31"/>
<evidence type="ECO:0000259" key="8">
    <source>
        <dbReference type="PROSITE" id="PS50026"/>
    </source>
</evidence>
<name>A0A914AN31_PATMI</name>
<dbReference type="Pfam" id="PF00059">
    <property type="entry name" value="Lectin_C"/>
    <property type="match status" value="2"/>
</dbReference>
<dbReference type="InterPro" id="IPR000152">
    <property type="entry name" value="EGF-type_Asp/Asn_hydroxyl_site"/>
</dbReference>
<dbReference type="PROSITE" id="PS00022">
    <property type="entry name" value="EGF_1"/>
    <property type="match status" value="4"/>
</dbReference>
<feature type="disulfide bond" evidence="7">
    <location>
        <begin position="176"/>
        <end position="185"/>
    </location>
</feature>
<dbReference type="PRINTS" id="PR00010">
    <property type="entry name" value="EGFBLOOD"/>
</dbReference>
<dbReference type="PANTHER" id="PTHR22803">
    <property type="entry name" value="MANNOSE, PHOSPHOLIPASE, LECTIN RECEPTOR RELATED"/>
    <property type="match status" value="1"/>
</dbReference>
<dbReference type="CDD" id="cd00054">
    <property type="entry name" value="EGF_CA"/>
    <property type="match status" value="4"/>
</dbReference>
<dbReference type="GO" id="GO:0001764">
    <property type="term" value="P:neuron migration"/>
    <property type="evidence" value="ECO:0007669"/>
    <property type="project" value="UniProtKB-ARBA"/>
</dbReference>
<dbReference type="PROSITE" id="PS50041">
    <property type="entry name" value="C_TYPE_LECTIN_2"/>
    <property type="match status" value="2"/>
</dbReference>
<dbReference type="Gene3D" id="3.10.100.10">
    <property type="entry name" value="Mannose-Binding Protein A, subunit A"/>
    <property type="match status" value="2"/>
</dbReference>
<dbReference type="SMART" id="SM00034">
    <property type="entry name" value="CLECT"/>
    <property type="match status" value="2"/>
</dbReference>
<dbReference type="GeneID" id="119735387"/>
<dbReference type="PROSITE" id="PS00010">
    <property type="entry name" value="ASX_HYDROXYL"/>
    <property type="match status" value="3"/>
</dbReference>
<feature type="domain" description="EGF-like" evidence="8">
    <location>
        <begin position="149"/>
        <end position="186"/>
    </location>
</feature>
<evidence type="ECO:0000256" key="1">
    <source>
        <dbReference type="ARBA" id="ARBA00022473"/>
    </source>
</evidence>
<dbReference type="InterPro" id="IPR016186">
    <property type="entry name" value="C-type_lectin-like/link_sf"/>
</dbReference>
<comment type="caution">
    <text evidence="7">Lacks conserved residue(s) required for the propagation of feature annotation.</text>
</comment>
<dbReference type="PROSITE" id="PS01186">
    <property type="entry name" value="EGF_2"/>
    <property type="match status" value="4"/>
</dbReference>
<dbReference type="OrthoDB" id="283575at2759"/>
<feature type="disulfide bond" evidence="7">
    <location>
        <begin position="351"/>
        <end position="360"/>
    </location>
</feature>
<dbReference type="GO" id="GO:0009887">
    <property type="term" value="P:animal organ morphogenesis"/>
    <property type="evidence" value="ECO:0007669"/>
    <property type="project" value="UniProtKB-ARBA"/>
</dbReference>
<dbReference type="FunFam" id="2.10.25.10:FF:000321">
    <property type="entry name" value="Protein delta homolog 1"/>
    <property type="match status" value="1"/>
</dbReference>
<dbReference type="Gene3D" id="2.10.25.10">
    <property type="entry name" value="Laminin"/>
    <property type="match status" value="4"/>
</dbReference>
<feature type="domain" description="C-type lectin" evidence="9">
    <location>
        <begin position="28"/>
        <end position="145"/>
    </location>
</feature>
<keyword evidence="1" id="KW-0217">Developmental protein</keyword>
<dbReference type="InterPro" id="IPR000742">
    <property type="entry name" value="EGF"/>
</dbReference>
<dbReference type="SMART" id="SM00179">
    <property type="entry name" value="EGF_CA"/>
    <property type="match status" value="4"/>
</dbReference>
<feature type="disulfide bond" evidence="7">
    <location>
        <begin position="390"/>
        <end position="399"/>
    </location>
</feature>
<dbReference type="PROSITE" id="PS50026">
    <property type="entry name" value="EGF_3"/>
    <property type="match status" value="4"/>
</dbReference>
<evidence type="ECO:0000256" key="4">
    <source>
        <dbReference type="ARBA" id="ARBA00022737"/>
    </source>
</evidence>
<dbReference type="InterPro" id="IPR016187">
    <property type="entry name" value="CTDL_fold"/>
</dbReference>
<dbReference type="RefSeq" id="XP_038065013.1">
    <property type="nucleotide sequence ID" value="XM_038209085.1"/>
</dbReference>
<feature type="domain" description="EGF-like" evidence="8">
    <location>
        <begin position="325"/>
        <end position="361"/>
    </location>
</feature>
<dbReference type="FunFam" id="2.10.25.10:FF:000172">
    <property type="entry name" value="FAT atypical cadherin 3"/>
    <property type="match status" value="1"/>
</dbReference>
<keyword evidence="3" id="KW-0732">Signal</keyword>
<evidence type="ECO:0000256" key="3">
    <source>
        <dbReference type="ARBA" id="ARBA00022729"/>
    </source>
</evidence>
<dbReference type="InterPro" id="IPR050111">
    <property type="entry name" value="C-type_lectin/snaclec_domain"/>
</dbReference>
<dbReference type="SUPFAM" id="SSF56436">
    <property type="entry name" value="C-type lectin-like"/>
    <property type="match status" value="2"/>
</dbReference>
<keyword evidence="2 7" id="KW-0245">EGF-like domain</keyword>
<dbReference type="OMA" id="EGKECQI"/>
<evidence type="ECO:0000256" key="2">
    <source>
        <dbReference type="ARBA" id="ARBA00022536"/>
    </source>
</evidence>
<evidence type="ECO:0000313" key="10">
    <source>
        <dbReference type="EnsemblMetazoa" id="XP_038065013.1"/>
    </source>
</evidence>
<keyword evidence="6" id="KW-0325">Glycoprotein</keyword>
<reference evidence="10" key="1">
    <citation type="submission" date="2022-11" db="UniProtKB">
        <authorList>
            <consortium name="EnsemblMetazoa"/>
        </authorList>
    </citation>
    <scope>IDENTIFICATION</scope>
</reference>
<accession>A0A914AN31</accession>
<dbReference type="GO" id="GO:0048667">
    <property type="term" value="P:cell morphogenesis involved in neuron differentiation"/>
    <property type="evidence" value="ECO:0007669"/>
    <property type="project" value="UniProtKB-ARBA"/>
</dbReference>
<evidence type="ECO:0000259" key="9">
    <source>
        <dbReference type="PROSITE" id="PS50041"/>
    </source>
</evidence>
<dbReference type="InterPro" id="IPR018097">
    <property type="entry name" value="EGF_Ca-bd_CS"/>
</dbReference>
<dbReference type="InterPro" id="IPR018378">
    <property type="entry name" value="C-type_lectin_CS"/>
</dbReference>
<keyword evidence="5 7" id="KW-1015">Disulfide bond</keyword>
<evidence type="ECO:0000256" key="6">
    <source>
        <dbReference type="ARBA" id="ARBA00023180"/>
    </source>
</evidence>